<keyword evidence="4" id="KW-1185">Reference proteome</keyword>
<organism evidence="3 4">
    <name type="scientific">Thlaspi arvense</name>
    <name type="common">Field penny-cress</name>
    <dbReference type="NCBI Taxonomy" id="13288"/>
    <lineage>
        <taxon>Eukaryota</taxon>
        <taxon>Viridiplantae</taxon>
        <taxon>Streptophyta</taxon>
        <taxon>Embryophyta</taxon>
        <taxon>Tracheophyta</taxon>
        <taxon>Spermatophyta</taxon>
        <taxon>Magnoliopsida</taxon>
        <taxon>eudicotyledons</taxon>
        <taxon>Gunneridae</taxon>
        <taxon>Pentapetalae</taxon>
        <taxon>rosids</taxon>
        <taxon>malvids</taxon>
        <taxon>Brassicales</taxon>
        <taxon>Brassicaceae</taxon>
        <taxon>Thlaspideae</taxon>
        <taxon>Thlaspi</taxon>
    </lineage>
</organism>
<dbReference type="CDD" id="cd06222">
    <property type="entry name" value="RNase_H_like"/>
    <property type="match status" value="1"/>
</dbReference>
<dbReference type="InterPro" id="IPR052929">
    <property type="entry name" value="RNase_H-like_EbsB-rel"/>
</dbReference>
<dbReference type="InterPro" id="IPR026960">
    <property type="entry name" value="RVT-Znf"/>
</dbReference>
<dbReference type="InterPro" id="IPR044730">
    <property type="entry name" value="RNase_H-like_dom_plant"/>
</dbReference>
<dbReference type="GO" id="GO:0003676">
    <property type="term" value="F:nucleic acid binding"/>
    <property type="evidence" value="ECO:0007669"/>
    <property type="project" value="InterPro"/>
</dbReference>
<dbReference type="AlphaFoldDB" id="A0AAU9T5X2"/>
<feature type="non-terminal residue" evidence="3">
    <location>
        <position position="1"/>
    </location>
</feature>
<sequence length="297" mass="33841">QTQIALKNRVWKLKTLSKIRIFLWRAVSGALAVADHLRMRGIEMDAACKLCTQGSETINHVLLRCDMATQILISAEIIWSVWKNKNAIVLANTQDTVESIVQRTTEEASIWSSFNLSERLSTSNRGARHSLSQRCPPLFPGTIKCNIHANWHNRNLHSGGSWIVRDHTGNVIFHAKDAFTRSPNRLIAELRCMVWSLQSITDLRFTDVIISSDLQPAIDAIYRPLEWPRYRALTTLFRNLSYGFERCSFEVNNPKSNFLAREIAKSVSRQGLFQSYLASGGPSWLQDHIRYEANVSN</sequence>
<name>A0AAU9T5X2_THLAR</name>
<dbReference type="PANTHER" id="PTHR47074:SF53">
    <property type="entry name" value="REVERSE TRANSCRIPTASE-LIKE PROTEIN"/>
    <property type="match status" value="1"/>
</dbReference>
<feature type="non-terminal residue" evidence="3">
    <location>
        <position position="297"/>
    </location>
</feature>
<evidence type="ECO:0008006" key="5">
    <source>
        <dbReference type="Google" id="ProtNLM"/>
    </source>
</evidence>
<feature type="domain" description="Reverse transcriptase zinc-binding" evidence="2">
    <location>
        <begin position="5"/>
        <end position="71"/>
    </location>
</feature>
<dbReference type="GO" id="GO:0004523">
    <property type="term" value="F:RNA-DNA hybrid ribonuclease activity"/>
    <property type="evidence" value="ECO:0007669"/>
    <property type="project" value="InterPro"/>
</dbReference>
<feature type="domain" description="RNase H type-1" evidence="1">
    <location>
        <begin position="147"/>
        <end position="266"/>
    </location>
</feature>
<dbReference type="InterPro" id="IPR036397">
    <property type="entry name" value="RNaseH_sf"/>
</dbReference>
<dbReference type="InterPro" id="IPR002156">
    <property type="entry name" value="RNaseH_domain"/>
</dbReference>
<reference evidence="3 4" key="1">
    <citation type="submission" date="2022-03" db="EMBL/GenBank/DDBJ databases">
        <authorList>
            <person name="Nunn A."/>
            <person name="Chopra R."/>
            <person name="Nunn A."/>
            <person name="Contreras Garrido A."/>
        </authorList>
    </citation>
    <scope>NUCLEOTIDE SEQUENCE [LARGE SCALE GENOMIC DNA]</scope>
</reference>
<accession>A0AAU9T5X2</accession>
<protein>
    <recommendedName>
        <fullName evidence="5">Reverse transcriptase</fullName>
    </recommendedName>
</protein>
<evidence type="ECO:0000313" key="4">
    <source>
        <dbReference type="Proteomes" id="UP000836841"/>
    </source>
</evidence>
<dbReference type="EMBL" id="OU466863">
    <property type="protein sequence ID" value="CAH2079673.1"/>
    <property type="molecule type" value="Genomic_DNA"/>
</dbReference>
<dbReference type="Pfam" id="PF13456">
    <property type="entry name" value="RVT_3"/>
    <property type="match status" value="1"/>
</dbReference>
<evidence type="ECO:0000313" key="3">
    <source>
        <dbReference type="EMBL" id="CAH2079673.1"/>
    </source>
</evidence>
<dbReference type="PANTHER" id="PTHR47074">
    <property type="entry name" value="BNAC02G40300D PROTEIN"/>
    <property type="match status" value="1"/>
</dbReference>
<dbReference type="Gene3D" id="3.30.420.10">
    <property type="entry name" value="Ribonuclease H-like superfamily/Ribonuclease H"/>
    <property type="match status" value="1"/>
</dbReference>
<evidence type="ECO:0000259" key="2">
    <source>
        <dbReference type="Pfam" id="PF13966"/>
    </source>
</evidence>
<gene>
    <name evidence="3" type="ORF">TAV2_LOCUS25087</name>
</gene>
<dbReference type="Pfam" id="PF13966">
    <property type="entry name" value="zf-RVT"/>
    <property type="match status" value="1"/>
</dbReference>
<proteinExistence type="predicted"/>
<evidence type="ECO:0000259" key="1">
    <source>
        <dbReference type="Pfam" id="PF13456"/>
    </source>
</evidence>
<dbReference type="Proteomes" id="UP000836841">
    <property type="component" value="Chromosome 7"/>
</dbReference>